<evidence type="ECO:0000313" key="1">
    <source>
        <dbReference type="Proteomes" id="UP000504603"/>
    </source>
</evidence>
<sequence length="151" mass="17155">MSASIIALLATEKLNSENYKQLKSNLNIILVINDLRFVLQEERPLAPALDATVAVHKFYDRWIKANDKAEVYILTSISNVLAKKHENMVTAKEIMDSLQSMFGQSSSQAQHEVLKFVYNSCMKEGLSVREHVLNLMIHFNMAETNEAIIDE</sequence>
<dbReference type="AlphaFoldDB" id="A0A6J1DAT1"/>
<keyword evidence="1" id="KW-1185">Reference proteome</keyword>
<dbReference type="Pfam" id="PF14223">
    <property type="entry name" value="Retrotran_gag_2"/>
    <property type="match status" value="1"/>
</dbReference>
<proteinExistence type="predicted"/>
<name>A0A6J1DAT1_MOMCH</name>
<reference evidence="2" key="1">
    <citation type="submission" date="2025-08" db="UniProtKB">
        <authorList>
            <consortium name="RefSeq"/>
        </authorList>
    </citation>
    <scope>IDENTIFICATION</scope>
    <source>
        <strain evidence="2">OHB3-1</strain>
    </source>
</reference>
<dbReference type="RefSeq" id="XP_022151295.1">
    <property type="nucleotide sequence ID" value="XM_022295603.1"/>
</dbReference>
<dbReference type="OrthoDB" id="903879at2759"/>
<dbReference type="Proteomes" id="UP000504603">
    <property type="component" value="Unplaced"/>
</dbReference>
<evidence type="ECO:0000313" key="2">
    <source>
        <dbReference type="RefSeq" id="XP_022151295.1"/>
    </source>
</evidence>
<accession>A0A6J1DAT1</accession>
<organism evidence="1 2">
    <name type="scientific">Momordica charantia</name>
    <name type="common">Bitter gourd</name>
    <name type="synonym">Balsam pear</name>
    <dbReference type="NCBI Taxonomy" id="3673"/>
    <lineage>
        <taxon>Eukaryota</taxon>
        <taxon>Viridiplantae</taxon>
        <taxon>Streptophyta</taxon>
        <taxon>Embryophyta</taxon>
        <taxon>Tracheophyta</taxon>
        <taxon>Spermatophyta</taxon>
        <taxon>Magnoliopsida</taxon>
        <taxon>eudicotyledons</taxon>
        <taxon>Gunneridae</taxon>
        <taxon>Pentapetalae</taxon>
        <taxon>rosids</taxon>
        <taxon>fabids</taxon>
        <taxon>Cucurbitales</taxon>
        <taxon>Cucurbitaceae</taxon>
        <taxon>Momordiceae</taxon>
        <taxon>Momordica</taxon>
    </lineage>
</organism>
<gene>
    <name evidence="2" type="primary">LOC111019259</name>
</gene>
<dbReference type="KEGG" id="mcha:111019259"/>
<dbReference type="GeneID" id="111019259"/>
<protein>
    <submittedName>
        <fullName evidence="2">Uncharacterized protein LOC111019259</fullName>
    </submittedName>
</protein>